<dbReference type="SMART" id="SM00884">
    <property type="entry name" value="Cullin_Nedd8"/>
    <property type="match status" value="1"/>
</dbReference>
<dbReference type="SUPFAM" id="SSF74788">
    <property type="entry name" value="Cullin repeat-like"/>
    <property type="match status" value="1"/>
</dbReference>
<name>A0AA88DSA4_FICCA</name>
<dbReference type="FunFam" id="1.20.1310.10:FF:000001">
    <property type="entry name" value="Cullin 3"/>
    <property type="match status" value="1"/>
</dbReference>
<dbReference type="InterPro" id="IPR059120">
    <property type="entry name" value="Cullin-like_AB"/>
</dbReference>
<keyword evidence="2" id="KW-1017">Isopeptide bond</keyword>
<dbReference type="PANTHER" id="PTHR11932">
    <property type="entry name" value="CULLIN"/>
    <property type="match status" value="1"/>
</dbReference>
<dbReference type="InterPro" id="IPR001373">
    <property type="entry name" value="Cullin_N"/>
</dbReference>
<dbReference type="FunFam" id="1.10.10.10:FF:000503">
    <property type="entry name" value="Cullin-1"/>
    <property type="match status" value="1"/>
</dbReference>
<dbReference type="EMBL" id="BTGU01000100">
    <property type="protein sequence ID" value="GMN60623.1"/>
    <property type="molecule type" value="Genomic_DNA"/>
</dbReference>
<evidence type="ECO:0000256" key="1">
    <source>
        <dbReference type="ARBA" id="ARBA00006019"/>
    </source>
</evidence>
<dbReference type="InterPro" id="IPR016158">
    <property type="entry name" value="Cullin_homology"/>
</dbReference>
<dbReference type="InterPro" id="IPR036317">
    <property type="entry name" value="Cullin_homology_sf"/>
</dbReference>
<dbReference type="Pfam" id="PF10557">
    <property type="entry name" value="Cullin_Nedd8"/>
    <property type="match status" value="1"/>
</dbReference>
<evidence type="ECO:0000313" key="7">
    <source>
        <dbReference type="Proteomes" id="UP001187192"/>
    </source>
</evidence>
<dbReference type="Gene3D" id="1.10.10.10">
    <property type="entry name" value="Winged helix-like DNA-binding domain superfamily/Winged helix DNA-binding domain"/>
    <property type="match status" value="1"/>
</dbReference>
<comment type="similarity">
    <text evidence="1 3 4">Belongs to the cullin family.</text>
</comment>
<dbReference type="InterPro" id="IPR036390">
    <property type="entry name" value="WH_DNA-bd_sf"/>
</dbReference>
<dbReference type="AlphaFoldDB" id="A0AA88DSA4"/>
<evidence type="ECO:0000256" key="3">
    <source>
        <dbReference type="PROSITE-ProRule" id="PRU00330"/>
    </source>
</evidence>
<evidence type="ECO:0000256" key="2">
    <source>
        <dbReference type="ARBA" id="ARBA00022499"/>
    </source>
</evidence>
<organism evidence="6 7">
    <name type="scientific">Ficus carica</name>
    <name type="common">Common fig</name>
    <dbReference type="NCBI Taxonomy" id="3494"/>
    <lineage>
        <taxon>Eukaryota</taxon>
        <taxon>Viridiplantae</taxon>
        <taxon>Streptophyta</taxon>
        <taxon>Embryophyta</taxon>
        <taxon>Tracheophyta</taxon>
        <taxon>Spermatophyta</taxon>
        <taxon>Magnoliopsida</taxon>
        <taxon>eudicotyledons</taxon>
        <taxon>Gunneridae</taxon>
        <taxon>Pentapetalae</taxon>
        <taxon>rosids</taxon>
        <taxon>fabids</taxon>
        <taxon>Rosales</taxon>
        <taxon>Moraceae</taxon>
        <taxon>Ficeae</taxon>
        <taxon>Ficus</taxon>
    </lineage>
</organism>
<protein>
    <recommendedName>
        <fullName evidence="5">Cullin family profile domain-containing protein</fullName>
    </recommendedName>
</protein>
<dbReference type="InterPro" id="IPR019559">
    <property type="entry name" value="Cullin_neddylation_domain"/>
</dbReference>
<dbReference type="InterPro" id="IPR045093">
    <property type="entry name" value="Cullin"/>
</dbReference>
<dbReference type="Gramene" id="FCD_00026039-RA">
    <property type="protein sequence ID" value="FCD_00026039-RA:cds"/>
    <property type="gene ID" value="FCD_00026039"/>
</dbReference>
<dbReference type="FunFam" id="1.20.1310.10:FF:000013">
    <property type="entry name" value="Cullin-1 like"/>
    <property type="match status" value="1"/>
</dbReference>
<sequence length="730" mass="85201">MACKSSNFDMEWTNIQKAIEKLQNILLGQPGVTFTTEEYMINYTSVYNICQKTSGDNIIEQLYHDYRNIYERYIDSVVLPLLAKEYHGEFFLRELVKTWRDHKVMVRWLSHFFIYLDRVFTSRVSLPSIHEVGVICFREMVCKEMNARAVDVVLYLIEKEREKGKIDRALLKNVVDVFVEVGMKELEYYQHNFEAAIVEDTGKYYSRKASSWIMEDSCPDYMVKAEECLKSERERVSHYLHSSSEQKLVARVQRELLLVYESQLLEKEDSGFQALIHEDKVEDLSRMFRLYIETPEGLEPIADMLKQIITGEGTMLVEQEVVSADIIKKIIGLHDRYMDLVTAPFKNHALFQRALQQAFEVFCNKDIAGSSIAELLSMFCDDMLKKGGDGEKLNYESIEENLEKVVKLLAYVSDRDLFAEFFKKKLSRRLLFAKSANQEYEHFILTKLKQQYGAQYTSKMEGMITDITLAKESQKEFKKYLQDQPNSDTLGIDLSVTVLTTTSWPGFKSLDINFPGEMLNCIEVFKGFYNTKTHNKKLSWVHSHGTCNIHGKFEAKTIELIVSTSQAAMLLLFNYADKLSYSEIQTQLNIDDEDLVRSLQTLSCLKYKILKKTPKAIAVSPNDVFEFNSKFTDRMRRIRIPLPCQEVEERKKVAEDIDKDRRYAIDAAIVRIMKNRKVLSYQKLVIECIKLLSPMFKPEIKVIKKRVEDLIIRDYLERDEDDRNLFKYIA</sequence>
<dbReference type="Gene3D" id="3.30.230.130">
    <property type="entry name" value="Cullin, Chain C, Domain 2"/>
    <property type="match status" value="1"/>
</dbReference>
<dbReference type="GO" id="GO:0006511">
    <property type="term" value="P:ubiquitin-dependent protein catabolic process"/>
    <property type="evidence" value="ECO:0007669"/>
    <property type="project" value="InterPro"/>
</dbReference>
<dbReference type="SUPFAM" id="SSF46785">
    <property type="entry name" value="Winged helix' DNA-binding domain"/>
    <property type="match status" value="1"/>
</dbReference>
<dbReference type="Pfam" id="PF00888">
    <property type="entry name" value="Cullin"/>
    <property type="match status" value="1"/>
</dbReference>
<dbReference type="Gene3D" id="1.20.1310.10">
    <property type="entry name" value="Cullin Repeats"/>
    <property type="match status" value="4"/>
</dbReference>
<dbReference type="Proteomes" id="UP001187192">
    <property type="component" value="Unassembled WGS sequence"/>
</dbReference>
<keyword evidence="7" id="KW-1185">Reference proteome</keyword>
<gene>
    <name evidence="6" type="ORF">TIFTF001_029712</name>
</gene>
<evidence type="ECO:0000313" key="6">
    <source>
        <dbReference type="EMBL" id="GMN60623.1"/>
    </source>
</evidence>
<dbReference type="PROSITE" id="PS50069">
    <property type="entry name" value="CULLIN_2"/>
    <property type="match status" value="1"/>
</dbReference>
<dbReference type="Pfam" id="PF26557">
    <property type="entry name" value="Cullin_AB"/>
    <property type="match status" value="1"/>
</dbReference>
<evidence type="ECO:0000259" key="5">
    <source>
        <dbReference type="PROSITE" id="PS50069"/>
    </source>
</evidence>
<accession>A0AA88DSA4</accession>
<comment type="caution">
    <text evidence="6">The sequence shown here is derived from an EMBL/GenBank/DDBJ whole genome shotgun (WGS) entry which is preliminary data.</text>
</comment>
<dbReference type="GO" id="GO:0031625">
    <property type="term" value="F:ubiquitin protein ligase binding"/>
    <property type="evidence" value="ECO:0007669"/>
    <property type="project" value="InterPro"/>
</dbReference>
<feature type="domain" description="Cullin family profile" evidence="5">
    <location>
        <begin position="371"/>
        <end position="603"/>
    </location>
</feature>
<dbReference type="InterPro" id="IPR016159">
    <property type="entry name" value="Cullin_repeat-like_dom_sf"/>
</dbReference>
<reference evidence="6" key="1">
    <citation type="submission" date="2023-07" db="EMBL/GenBank/DDBJ databases">
        <title>draft genome sequence of fig (Ficus carica).</title>
        <authorList>
            <person name="Takahashi T."/>
            <person name="Nishimura K."/>
        </authorList>
    </citation>
    <scope>NUCLEOTIDE SEQUENCE</scope>
</reference>
<dbReference type="SMART" id="SM00182">
    <property type="entry name" value="CULLIN"/>
    <property type="match status" value="1"/>
</dbReference>
<proteinExistence type="inferred from homology"/>
<dbReference type="InterPro" id="IPR036388">
    <property type="entry name" value="WH-like_DNA-bd_sf"/>
</dbReference>
<dbReference type="SUPFAM" id="SSF75632">
    <property type="entry name" value="Cullin homology domain"/>
    <property type="match status" value="1"/>
</dbReference>
<evidence type="ECO:0000256" key="4">
    <source>
        <dbReference type="RuleBase" id="RU003829"/>
    </source>
</evidence>